<evidence type="ECO:0000313" key="2">
    <source>
        <dbReference type="Proteomes" id="UP000077671"/>
    </source>
</evidence>
<protein>
    <submittedName>
        <fullName evidence="1">Uncharacterized protein</fullName>
    </submittedName>
</protein>
<evidence type="ECO:0000313" key="1">
    <source>
        <dbReference type="EMBL" id="KAE8242732.1"/>
    </source>
</evidence>
<name>A0A177TBS0_9BASI</name>
<comment type="caution">
    <text evidence="1">The sequence shown here is derived from an EMBL/GenBank/DDBJ whole genome shotgun (WGS) entry which is preliminary data.</text>
</comment>
<organism evidence="1 2">
    <name type="scientific">Tilletia caries</name>
    <name type="common">wheat bunt fungus</name>
    <dbReference type="NCBI Taxonomy" id="13290"/>
    <lineage>
        <taxon>Eukaryota</taxon>
        <taxon>Fungi</taxon>
        <taxon>Dikarya</taxon>
        <taxon>Basidiomycota</taxon>
        <taxon>Ustilaginomycotina</taxon>
        <taxon>Exobasidiomycetes</taxon>
        <taxon>Tilletiales</taxon>
        <taxon>Tilletiaceae</taxon>
        <taxon>Tilletia</taxon>
    </lineage>
</organism>
<sequence length="72" mass="7429">MPPAPACSLTLLSALLCSNLQPTAILKPLHAPVPPPPAPSPLPVKGLKIDGRARLCHNAFKLITGATVATRC</sequence>
<dbReference type="EMBL" id="LWDD02002138">
    <property type="protein sequence ID" value="KAE8242732.1"/>
    <property type="molecule type" value="Genomic_DNA"/>
</dbReference>
<reference evidence="1" key="1">
    <citation type="submission" date="2016-04" db="EMBL/GenBank/DDBJ databases">
        <authorList>
            <person name="Nguyen H.D."/>
            <person name="Kesanakurti P."/>
            <person name="Cullis J."/>
            <person name="Levesque C.A."/>
            <person name="Hambleton S."/>
        </authorList>
    </citation>
    <scope>NUCLEOTIDE SEQUENCE</scope>
    <source>
        <strain evidence="1">DAOMC 238032</strain>
    </source>
</reference>
<proteinExistence type="predicted"/>
<dbReference type="AlphaFoldDB" id="A0A177TBS0"/>
<reference evidence="1" key="2">
    <citation type="journal article" date="2019" name="IMA Fungus">
        <title>Genome sequencing and comparison of five Tilletia species to identify candidate genes for the detection of regulated species infecting wheat.</title>
        <authorList>
            <person name="Nguyen H.D.T."/>
            <person name="Sultana T."/>
            <person name="Kesanakurti P."/>
            <person name="Hambleton S."/>
        </authorList>
    </citation>
    <scope>NUCLEOTIDE SEQUENCE</scope>
    <source>
        <strain evidence="1">DAOMC 238032</strain>
    </source>
</reference>
<dbReference type="Proteomes" id="UP000077671">
    <property type="component" value="Unassembled WGS sequence"/>
</dbReference>
<accession>A0A177TBS0</accession>
<gene>
    <name evidence="1" type="ORF">A4X03_0g7981</name>
</gene>